<name>A0A1V8NUE7_CITBR</name>
<dbReference type="EMBL" id="NAEW01000015">
    <property type="protein sequence ID" value="OQM39957.1"/>
    <property type="molecule type" value="Genomic_DNA"/>
</dbReference>
<reference evidence="2 3" key="1">
    <citation type="submission" date="2017-03" db="EMBL/GenBank/DDBJ databases">
        <authorList>
            <person name="Afonso C.L."/>
            <person name="Miller P.J."/>
            <person name="Scott M.A."/>
            <person name="Spackman E."/>
            <person name="Goraichik I."/>
            <person name="Dimitrov K.M."/>
            <person name="Suarez D.L."/>
            <person name="Swayne D.E."/>
        </authorList>
    </citation>
    <scope>NUCLEOTIDE SEQUENCE [LARGE SCALE GENOMIC DNA]</scope>
    <source>
        <strain evidence="2 3">ATCC 51113</strain>
    </source>
</reference>
<evidence type="ECO:0000256" key="1">
    <source>
        <dbReference type="SAM" id="SignalP"/>
    </source>
</evidence>
<feature type="chain" id="PRO_5012528773" evidence="1">
    <location>
        <begin position="23"/>
        <end position="81"/>
    </location>
</feature>
<dbReference type="Proteomes" id="UP000192573">
    <property type="component" value="Unassembled WGS sequence"/>
</dbReference>
<accession>A0A1V8NUE7</accession>
<evidence type="ECO:0000313" key="3">
    <source>
        <dbReference type="Proteomes" id="UP000192573"/>
    </source>
</evidence>
<gene>
    <name evidence="2" type="ORF">BZK42_22155</name>
</gene>
<evidence type="ECO:0000313" key="2">
    <source>
        <dbReference type="EMBL" id="OQM39957.1"/>
    </source>
</evidence>
<proteinExistence type="predicted"/>
<organism evidence="2 3">
    <name type="scientific">Citrobacter braakii</name>
    <dbReference type="NCBI Taxonomy" id="57706"/>
    <lineage>
        <taxon>Bacteria</taxon>
        <taxon>Pseudomonadati</taxon>
        <taxon>Pseudomonadota</taxon>
        <taxon>Gammaproteobacteria</taxon>
        <taxon>Enterobacterales</taxon>
        <taxon>Enterobacteriaceae</taxon>
        <taxon>Citrobacter</taxon>
        <taxon>Citrobacter freundii complex</taxon>
    </lineage>
</organism>
<feature type="signal peptide" evidence="1">
    <location>
        <begin position="1"/>
        <end position="22"/>
    </location>
</feature>
<dbReference type="AlphaFoldDB" id="A0A1V8NUE7"/>
<comment type="caution">
    <text evidence="2">The sequence shown here is derived from an EMBL/GenBank/DDBJ whole genome shotgun (WGS) entry which is preliminary data.</text>
</comment>
<keyword evidence="1" id="KW-0732">Signal</keyword>
<protein>
    <submittedName>
        <fullName evidence="2">Uncharacterized protein</fullName>
    </submittedName>
</protein>
<sequence>MKKIHYLSFLPLCLAATFPVYAFKSTVQETAGDLRAREDQLLGKFYSATHADMQSMPFGTCGITPVPGCQCAWCTALRNAE</sequence>